<evidence type="ECO:0000256" key="2">
    <source>
        <dbReference type="ARBA" id="ARBA00022692"/>
    </source>
</evidence>
<feature type="transmembrane region" description="Helical" evidence="5">
    <location>
        <begin position="123"/>
        <end position="144"/>
    </location>
</feature>
<feature type="domain" description="Major facilitator superfamily (MFS) profile" evidence="6">
    <location>
        <begin position="89"/>
        <end position="526"/>
    </location>
</feature>
<reference evidence="7" key="1">
    <citation type="submission" date="2020-01" db="EMBL/GenBank/DDBJ databases">
        <authorList>
            <consortium name="DOE Joint Genome Institute"/>
            <person name="Haridas S."/>
            <person name="Albert R."/>
            <person name="Binder M."/>
            <person name="Bloem J."/>
            <person name="Labutti K."/>
            <person name="Salamov A."/>
            <person name="Andreopoulos B."/>
            <person name="Baker S.E."/>
            <person name="Barry K."/>
            <person name="Bills G."/>
            <person name="Bluhm B.H."/>
            <person name="Cannon C."/>
            <person name="Castanera R."/>
            <person name="Culley D.E."/>
            <person name="Daum C."/>
            <person name="Ezra D."/>
            <person name="Gonzalez J.B."/>
            <person name="Henrissat B."/>
            <person name="Kuo A."/>
            <person name="Liang C."/>
            <person name="Lipzen A."/>
            <person name="Lutzoni F."/>
            <person name="Magnuson J."/>
            <person name="Mondo S."/>
            <person name="Nolan M."/>
            <person name="Ohm R."/>
            <person name="Pangilinan J."/>
            <person name="Park H.-J."/>
            <person name="Ramirez L."/>
            <person name="Alfaro M."/>
            <person name="Sun H."/>
            <person name="Tritt A."/>
            <person name="Yoshinaga Y."/>
            <person name="Zwiers L.-H."/>
            <person name="Turgeon B.G."/>
            <person name="Goodwin S.B."/>
            <person name="Spatafora J.W."/>
            <person name="Crous P.W."/>
            <person name="Grigoriev I.V."/>
        </authorList>
    </citation>
    <scope>NUCLEOTIDE SEQUENCE</scope>
    <source>
        <strain evidence="7">IPT5</strain>
    </source>
</reference>
<dbReference type="SUPFAM" id="SSF103473">
    <property type="entry name" value="MFS general substrate transporter"/>
    <property type="match status" value="1"/>
</dbReference>
<comment type="subcellular location">
    <subcellularLocation>
        <location evidence="1">Membrane</location>
        <topology evidence="1">Multi-pass membrane protein</topology>
    </subcellularLocation>
</comment>
<accession>A0A6A7BIF2</accession>
<sequence length="534" mass="60008">MNNLKYALFRRCPVDEDSARESVTLPRFSFEVDDQRLLREHCNENSEYDAGFQNTSEALEREQDIIVTWDGPLDPANPLNWSQKRKWVVTILVSLFTFISPFSSTMVTPALPVISDEFDIREGFMRQLVMTIFLLGYAQGPFVLAPLSEIFGRVTVLQYANLVYLLFNTCCGFAKTKEQMLAFRFLSGLGGAAPQALCNGVLADTWRKEERGKGQAIYGLLTWIAPCVAPICGAYISQGVSWRWIFFSTSICTVLVQVTALFFLSETFAPTILARKAKIVRKAMNGIRPEIVVRTEYDTGDRFSRIIRKRLVLPFIMMFTHPATQAPSVYRAYLYGVMYLMLSTFPLVFEEVYDMSVGIASLNYLSLCLGFMIGLQISHPLMDGLYARLKVKYNVEEGLPEFRVPPMLIAGVLCPIGLFIYGWTAHYEAHWIAPNIGCVIIAIGLIIGFQCSQAYTTDAYEAKYAASAASVGAFMRTMMGFSFPLFAPRMYQTLGLGWGNSLLAFLTLFLALMSPVLLWFYGPKLRAVSTRGLV</sequence>
<evidence type="ECO:0000259" key="6">
    <source>
        <dbReference type="PROSITE" id="PS50850"/>
    </source>
</evidence>
<feature type="transmembrane region" description="Helical" evidence="5">
    <location>
        <begin position="429"/>
        <end position="452"/>
    </location>
</feature>
<feature type="transmembrane region" description="Helical" evidence="5">
    <location>
        <begin position="242"/>
        <end position="264"/>
    </location>
</feature>
<keyword evidence="2 5" id="KW-0812">Transmembrane</keyword>
<dbReference type="PANTHER" id="PTHR23502:SF60">
    <property type="entry name" value="MAJOR FACILITATOR SUPERFAMILY (MFS) PROFILE DOMAIN-CONTAINING PROTEIN-RELATED"/>
    <property type="match status" value="1"/>
</dbReference>
<feature type="transmembrane region" description="Helical" evidence="5">
    <location>
        <begin position="87"/>
        <end position="111"/>
    </location>
</feature>
<organism evidence="7 8">
    <name type="scientific">Plenodomus tracheiphilus IPT5</name>
    <dbReference type="NCBI Taxonomy" id="1408161"/>
    <lineage>
        <taxon>Eukaryota</taxon>
        <taxon>Fungi</taxon>
        <taxon>Dikarya</taxon>
        <taxon>Ascomycota</taxon>
        <taxon>Pezizomycotina</taxon>
        <taxon>Dothideomycetes</taxon>
        <taxon>Pleosporomycetidae</taxon>
        <taxon>Pleosporales</taxon>
        <taxon>Pleosporineae</taxon>
        <taxon>Leptosphaeriaceae</taxon>
        <taxon>Plenodomus</taxon>
    </lineage>
</organism>
<feature type="transmembrane region" description="Helical" evidence="5">
    <location>
        <begin position="498"/>
        <end position="521"/>
    </location>
</feature>
<keyword evidence="3 5" id="KW-1133">Transmembrane helix</keyword>
<dbReference type="InterPro" id="IPR036259">
    <property type="entry name" value="MFS_trans_sf"/>
</dbReference>
<feature type="transmembrane region" description="Helical" evidence="5">
    <location>
        <begin position="332"/>
        <end position="349"/>
    </location>
</feature>
<evidence type="ECO:0000256" key="4">
    <source>
        <dbReference type="ARBA" id="ARBA00023136"/>
    </source>
</evidence>
<dbReference type="InterPro" id="IPR011701">
    <property type="entry name" value="MFS"/>
</dbReference>
<evidence type="ECO:0000256" key="5">
    <source>
        <dbReference type="SAM" id="Phobius"/>
    </source>
</evidence>
<dbReference type="Gene3D" id="1.20.1250.20">
    <property type="entry name" value="MFS general substrate transporter like domains"/>
    <property type="match status" value="1"/>
</dbReference>
<dbReference type="GO" id="GO:0022857">
    <property type="term" value="F:transmembrane transporter activity"/>
    <property type="evidence" value="ECO:0007669"/>
    <property type="project" value="InterPro"/>
</dbReference>
<evidence type="ECO:0000256" key="1">
    <source>
        <dbReference type="ARBA" id="ARBA00004141"/>
    </source>
</evidence>
<dbReference type="Pfam" id="PF07690">
    <property type="entry name" value="MFS_1"/>
    <property type="match status" value="1"/>
</dbReference>
<feature type="transmembrane region" description="Helical" evidence="5">
    <location>
        <begin position="464"/>
        <end position="486"/>
    </location>
</feature>
<dbReference type="FunFam" id="1.20.1250.20:FF:000011">
    <property type="entry name" value="MFS multidrug transporter, putative"/>
    <property type="match status" value="1"/>
</dbReference>
<dbReference type="EMBL" id="MU006291">
    <property type="protein sequence ID" value="KAF2855022.1"/>
    <property type="molecule type" value="Genomic_DNA"/>
</dbReference>
<keyword evidence="8" id="KW-1185">Reference proteome</keyword>
<dbReference type="Proteomes" id="UP000799423">
    <property type="component" value="Unassembled WGS sequence"/>
</dbReference>
<feature type="transmembrane region" description="Helical" evidence="5">
    <location>
        <begin position="402"/>
        <end position="423"/>
    </location>
</feature>
<feature type="transmembrane region" description="Helical" evidence="5">
    <location>
        <begin position="216"/>
        <end position="236"/>
    </location>
</feature>
<evidence type="ECO:0000313" key="7">
    <source>
        <dbReference type="EMBL" id="KAF2855022.1"/>
    </source>
</evidence>
<dbReference type="GO" id="GO:0016020">
    <property type="term" value="C:membrane"/>
    <property type="evidence" value="ECO:0007669"/>
    <property type="project" value="UniProtKB-SubCell"/>
</dbReference>
<name>A0A6A7BIF2_9PLEO</name>
<evidence type="ECO:0000256" key="3">
    <source>
        <dbReference type="ARBA" id="ARBA00022989"/>
    </source>
</evidence>
<dbReference type="PANTHER" id="PTHR23502">
    <property type="entry name" value="MAJOR FACILITATOR SUPERFAMILY"/>
    <property type="match status" value="1"/>
</dbReference>
<proteinExistence type="predicted"/>
<dbReference type="OrthoDB" id="6770063at2759"/>
<keyword evidence="4 5" id="KW-0472">Membrane</keyword>
<evidence type="ECO:0000313" key="8">
    <source>
        <dbReference type="Proteomes" id="UP000799423"/>
    </source>
</evidence>
<gene>
    <name evidence="7" type="ORF">T440DRAFT_514073</name>
</gene>
<feature type="transmembrane region" description="Helical" evidence="5">
    <location>
        <begin position="361"/>
        <end position="381"/>
    </location>
</feature>
<dbReference type="PROSITE" id="PS50850">
    <property type="entry name" value="MFS"/>
    <property type="match status" value="1"/>
</dbReference>
<dbReference type="CDD" id="cd17323">
    <property type="entry name" value="MFS_Tpo1_MDR_like"/>
    <property type="match status" value="1"/>
</dbReference>
<protein>
    <submittedName>
        <fullName evidence="7">MFS multidrug transporter-like protein</fullName>
    </submittedName>
</protein>
<dbReference type="InterPro" id="IPR020846">
    <property type="entry name" value="MFS_dom"/>
</dbReference>
<dbReference type="AlphaFoldDB" id="A0A6A7BIF2"/>